<evidence type="ECO:0000313" key="2">
    <source>
        <dbReference type="Proteomes" id="UP001596411"/>
    </source>
</evidence>
<dbReference type="EMBL" id="JBHSZP010000031">
    <property type="protein sequence ID" value="MFC7091000.1"/>
    <property type="molecule type" value="Genomic_DNA"/>
</dbReference>
<dbReference type="Proteomes" id="UP001596411">
    <property type="component" value="Unassembled WGS sequence"/>
</dbReference>
<keyword evidence="2" id="KW-1185">Reference proteome</keyword>
<comment type="caution">
    <text evidence="1">The sequence shown here is derived from an EMBL/GenBank/DDBJ whole genome shotgun (WGS) entry which is preliminary data.</text>
</comment>
<reference evidence="2" key="1">
    <citation type="journal article" date="2019" name="Int. J. Syst. Evol. Microbiol.">
        <title>The Global Catalogue of Microorganisms (GCM) 10K type strain sequencing project: providing services to taxonomists for standard genome sequencing and annotation.</title>
        <authorList>
            <consortium name="The Broad Institute Genomics Platform"/>
            <consortium name="The Broad Institute Genome Sequencing Center for Infectious Disease"/>
            <person name="Wu L."/>
            <person name="Ma J."/>
        </authorList>
    </citation>
    <scope>NUCLEOTIDE SEQUENCE [LARGE SCALE GENOMIC DNA]</scope>
    <source>
        <strain evidence="2">CGMCC 1.13666</strain>
    </source>
</reference>
<dbReference type="Gene3D" id="3.30.420.240">
    <property type="match status" value="1"/>
</dbReference>
<protein>
    <recommendedName>
        <fullName evidence="3">Terminase</fullName>
    </recommendedName>
</protein>
<proteinExistence type="predicted"/>
<accession>A0ABW2EYE2</accession>
<evidence type="ECO:0008006" key="3">
    <source>
        <dbReference type="Google" id="ProtNLM"/>
    </source>
</evidence>
<dbReference type="Gene3D" id="3.40.50.300">
    <property type="entry name" value="P-loop containing nucleotide triphosphate hydrolases"/>
    <property type="match status" value="1"/>
</dbReference>
<name>A0ABW2EYE2_9GAMM</name>
<organism evidence="1 2">
    <name type="scientific">Halomonas salifodinae</name>
    <dbReference type="NCBI Taxonomy" id="438745"/>
    <lineage>
        <taxon>Bacteria</taxon>
        <taxon>Pseudomonadati</taxon>
        <taxon>Pseudomonadota</taxon>
        <taxon>Gammaproteobacteria</taxon>
        <taxon>Oceanospirillales</taxon>
        <taxon>Halomonadaceae</taxon>
        <taxon>Halomonas</taxon>
    </lineage>
</organism>
<dbReference type="RefSeq" id="WP_346061902.1">
    <property type="nucleotide sequence ID" value="NZ_BAAADR010000005.1"/>
</dbReference>
<evidence type="ECO:0000313" key="1">
    <source>
        <dbReference type="EMBL" id="MFC7091000.1"/>
    </source>
</evidence>
<dbReference type="InterPro" id="IPR027417">
    <property type="entry name" value="P-loop_NTPase"/>
</dbReference>
<sequence>MSNDVEAMLAEDMGRFFYDPLGWVMYAFPWGEGDLAGFDGPDDWQREFLEDWGKAIRANDFDGLKPVEAYRDATSSGHGIGKSALAAWIILYIPSTRPHSKGVVTANTGEQLRTKTWGELGKWKKRCITGHWFEYNNGKGNMSLYHPQFPESWRVDGQTCREENSEAFAGLHAATSSPWYLFDEASAVPDKIWEVAEGGLTDGEPFWFVFGNPTRNTGRFRECWRKFRHRWNTRQVDSRTAKMTNKALIDEWISDYGLDSDFVKVRVRGLFPSASELQFVPQHLVDQAMRVTLIPGQMDHAPRILGVDPAWSGSDECAIYLRQGLYSKLLGVYEKTDDDVRMASTIAKLEDEWQADAVFIDFGFGTGIYSVGSSWGRSWQLVQFGGHSTDPQMLNKRGEMWNSLKTWLAQGGALDDQQTADEITAPEYKVRLDGKIVLESKDEMKRRGVPSPNRADALALTFAHPVAPRSVMQERDHAMAETDFDPYA</sequence>
<gene>
    <name evidence="1" type="ORF">ACFQH5_15725</name>
</gene>